<accession>A0ABX1CLZ6</accession>
<keyword evidence="2" id="KW-1185">Reference proteome</keyword>
<name>A0ABX1CLZ6_9SPHN</name>
<comment type="caution">
    <text evidence="1">The sequence shown here is derived from an EMBL/GenBank/DDBJ whole genome shotgun (WGS) entry which is preliminary data.</text>
</comment>
<dbReference type="Gene3D" id="6.10.10.120">
    <property type="entry name" value="Antitoxin ParD1-like"/>
    <property type="match status" value="1"/>
</dbReference>
<protein>
    <submittedName>
        <fullName evidence="1">Type II toxin-antitoxin system ParD family antitoxin</fullName>
    </submittedName>
</protein>
<dbReference type="Proteomes" id="UP000732399">
    <property type="component" value="Unassembled WGS sequence"/>
</dbReference>
<gene>
    <name evidence="1" type="ORF">HBH26_10435</name>
</gene>
<dbReference type="RefSeq" id="WP_168134529.1">
    <property type="nucleotide sequence ID" value="NZ_JAAVJH010000005.1"/>
</dbReference>
<dbReference type="SUPFAM" id="SSF47598">
    <property type="entry name" value="Ribbon-helix-helix"/>
    <property type="match status" value="1"/>
</dbReference>
<reference evidence="1 2" key="1">
    <citation type="submission" date="2020-03" db="EMBL/GenBank/DDBJ databases">
        <authorList>
            <person name="Wang L."/>
            <person name="He N."/>
            <person name="Li Y."/>
            <person name="Fang Y."/>
            <person name="Zhang F."/>
        </authorList>
    </citation>
    <scope>NUCLEOTIDE SEQUENCE [LARGE SCALE GENOMIC DNA]</scope>
    <source>
        <strain evidence="1 2">36D10-4-7</strain>
    </source>
</reference>
<evidence type="ECO:0000313" key="2">
    <source>
        <dbReference type="Proteomes" id="UP000732399"/>
    </source>
</evidence>
<organism evidence="1 2">
    <name type="scientific">Sphingomonas corticis</name>
    <dbReference type="NCBI Taxonomy" id="2722791"/>
    <lineage>
        <taxon>Bacteria</taxon>
        <taxon>Pseudomonadati</taxon>
        <taxon>Pseudomonadota</taxon>
        <taxon>Alphaproteobacteria</taxon>
        <taxon>Sphingomonadales</taxon>
        <taxon>Sphingomonadaceae</taxon>
        <taxon>Sphingomonas</taxon>
    </lineage>
</organism>
<evidence type="ECO:0000313" key="1">
    <source>
        <dbReference type="EMBL" id="NJR79005.1"/>
    </source>
</evidence>
<proteinExistence type="predicted"/>
<dbReference type="InterPro" id="IPR010985">
    <property type="entry name" value="Ribbon_hlx_hlx"/>
</dbReference>
<dbReference type="EMBL" id="JAAVJH010000005">
    <property type="protein sequence ID" value="NJR79005.1"/>
    <property type="molecule type" value="Genomic_DNA"/>
</dbReference>
<sequence length="83" mass="9250">MSELTISIPPVLRQWVDRRVAEGPHADAADYLRDLVRRDRDDAAVGHAWSKGMIEQGRRSGFVEAEPEAVLAAIIAEDPDLRD</sequence>
<dbReference type="InterPro" id="IPR038296">
    <property type="entry name" value="ParD_sf"/>
</dbReference>